<dbReference type="EMBL" id="VOFY01000015">
    <property type="protein sequence ID" value="KAA8585129.1"/>
    <property type="molecule type" value="Genomic_DNA"/>
</dbReference>
<feature type="chain" id="PRO_5033854449" evidence="1">
    <location>
        <begin position="19"/>
        <end position="61"/>
    </location>
</feature>
<keyword evidence="1" id="KW-0732">Signal</keyword>
<name>A0A5J5CPI3_9PERO</name>
<sequence length="61" mass="6609">MGTETVVASSLLFALAENQSMCGGGDGWGRVGGQRRQPAGETFPTTILYWIHSGTYMKEEQ</sequence>
<reference evidence="2 4" key="1">
    <citation type="submission" date="2019-08" db="EMBL/GenBank/DDBJ databases">
        <title>A chromosome-level genome assembly, high-density linkage maps, and genome scans reveal the genomic architecture of hybrid incompatibilities underlying speciation via character displacement in darters (Percidae: Etheostominae).</title>
        <authorList>
            <person name="Moran R.L."/>
            <person name="Catchen J.M."/>
            <person name="Fuller R.C."/>
        </authorList>
    </citation>
    <scope>NUCLEOTIDE SEQUENCE [LARGE SCALE GENOMIC DNA]</scope>
    <source>
        <strain evidence="2">EspeVRDwgs_2016</strain>
        <tissue evidence="2">Muscle</tissue>
    </source>
</reference>
<evidence type="ECO:0000313" key="4">
    <source>
        <dbReference type="Proteomes" id="UP000327493"/>
    </source>
</evidence>
<dbReference type="Proteomes" id="UP000327493">
    <property type="component" value="Chromosome 19"/>
</dbReference>
<evidence type="ECO:0000313" key="2">
    <source>
        <dbReference type="EMBL" id="KAA8582605.1"/>
    </source>
</evidence>
<protein>
    <submittedName>
        <fullName evidence="2">Uncharacterized protein</fullName>
    </submittedName>
</protein>
<keyword evidence="4" id="KW-1185">Reference proteome</keyword>
<organism evidence="2 4">
    <name type="scientific">Etheostoma spectabile</name>
    <name type="common">orangethroat darter</name>
    <dbReference type="NCBI Taxonomy" id="54343"/>
    <lineage>
        <taxon>Eukaryota</taxon>
        <taxon>Metazoa</taxon>
        <taxon>Chordata</taxon>
        <taxon>Craniata</taxon>
        <taxon>Vertebrata</taxon>
        <taxon>Euteleostomi</taxon>
        <taxon>Actinopterygii</taxon>
        <taxon>Neopterygii</taxon>
        <taxon>Teleostei</taxon>
        <taxon>Neoteleostei</taxon>
        <taxon>Acanthomorphata</taxon>
        <taxon>Eupercaria</taxon>
        <taxon>Perciformes</taxon>
        <taxon>Percoidei</taxon>
        <taxon>Percidae</taxon>
        <taxon>Etheostomatinae</taxon>
        <taxon>Etheostoma</taxon>
    </lineage>
</organism>
<dbReference type="EMBL" id="VOFY01000019">
    <property type="protein sequence ID" value="KAA8582605.1"/>
    <property type="molecule type" value="Genomic_DNA"/>
</dbReference>
<evidence type="ECO:0000313" key="3">
    <source>
        <dbReference type="EMBL" id="KAA8585129.1"/>
    </source>
</evidence>
<feature type="signal peptide" evidence="1">
    <location>
        <begin position="1"/>
        <end position="18"/>
    </location>
</feature>
<comment type="caution">
    <text evidence="2">The sequence shown here is derived from an EMBL/GenBank/DDBJ whole genome shotgun (WGS) entry which is preliminary data.</text>
</comment>
<dbReference type="AlphaFoldDB" id="A0A5J5CPI3"/>
<accession>A0A5J5CPI3</accession>
<gene>
    <name evidence="3" type="ORF">FQN60_003823</name>
    <name evidence="2" type="ORF">FQN60_006276</name>
</gene>
<proteinExistence type="predicted"/>
<evidence type="ECO:0000256" key="1">
    <source>
        <dbReference type="SAM" id="SignalP"/>
    </source>
</evidence>
<dbReference type="Proteomes" id="UP000327493">
    <property type="component" value="Chromosome 15"/>
</dbReference>